<dbReference type="Proteomes" id="UP001162992">
    <property type="component" value="Chromosome 2"/>
</dbReference>
<evidence type="ECO:0000313" key="2">
    <source>
        <dbReference type="Proteomes" id="UP001162992"/>
    </source>
</evidence>
<proteinExistence type="predicted"/>
<sequence>MHISDHPAAAASFFKMFDFTHKLSMIIDHIAIHNNIRTRGVTVSVLLAVSTAILILACNATFKLLRYYCLQPWALVRALQAQGLKGPVPRFLLGNISQIVETRNEMEVYDMEIGDHNILSRICPYYCQWSAEYGKTFVFWWGTEPRIPATDSEILKEILFTKSEYFGKSSIQLKGGVLLLGNGLIFANGTDWAKRRQIIAPAFHIEKLKEMVPLIVNCTSQMLRTWDQVLKTTEGSVEMDVCEQFAGLTSDVIVQTAFGSCCFNNGKKVFQLLKSLERIYTEYNRRIWLPGCRFLPTPLNREASRLQQEMQGSLKAIIEARNKCDNECSSRTNDLLGLLLAESNKNHIYSTEQKFGAKELVEECRTFFFVGHETTYLLLTWTIMLLALHPYWQEQARAEVMEVFKGRDPQADLLNKLKIVGMIFNESLRLYPPAPTLLRTALSDVQVGSLHVPKGTTFWIPILAIHHDPTLWGADANEFKPERFSESLGNSSRHLLSFLPFSSGPRICVGQTFALTEAKVVLVMLLQNYKFWVSPKYRHAPTSMITLKPKYGMPMIIEKV</sequence>
<comment type="caution">
    <text evidence="1">The sequence shown here is derived from an EMBL/GenBank/DDBJ whole genome shotgun (WGS) entry which is preliminary data.</text>
</comment>
<reference evidence="2" key="1">
    <citation type="journal article" date="2024" name="Proc. Natl. Acad. Sci. U.S.A.">
        <title>Extraordinary preservation of gene collinearity over three hundred million years revealed in homosporous lycophytes.</title>
        <authorList>
            <person name="Li C."/>
            <person name="Wickell D."/>
            <person name="Kuo L.Y."/>
            <person name="Chen X."/>
            <person name="Nie B."/>
            <person name="Liao X."/>
            <person name="Peng D."/>
            <person name="Ji J."/>
            <person name="Jenkins J."/>
            <person name="Williams M."/>
            <person name="Shu S."/>
            <person name="Plott C."/>
            <person name="Barry K."/>
            <person name="Rajasekar S."/>
            <person name="Grimwood J."/>
            <person name="Han X."/>
            <person name="Sun S."/>
            <person name="Hou Z."/>
            <person name="He W."/>
            <person name="Dai G."/>
            <person name="Sun C."/>
            <person name="Schmutz J."/>
            <person name="Leebens-Mack J.H."/>
            <person name="Li F.W."/>
            <person name="Wang L."/>
        </authorList>
    </citation>
    <scope>NUCLEOTIDE SEQUENCE [LARGE SCALE GENOMIC DNA]</scope>
    <source>
        <strain evidence="2">cv. PW_Plant_1</strain>
    </source>
</reference>
<evidence type="ECO:0000313" key="1">
    <source>
        <dbReference type="EMBL" id="KAJ7566989.1"/>
    </source>
</evidence>
<keyword evidence="2" id="KW-1185">Reference proteome</keyword>
<protein>
    <submittedName>
        <fullName evidence="1">Uncharacterized protein</fullName>
    </submittedName>
</protein>
<dbReference type="EMBL" id="CM055093">
    <property type="protein sequence ID" value="KAJ7566989.1"/>
    <property type="molecule type" value="Genomic_DNA"/>
</dbReference>
<name>A0ACC2EKN4_DIPCM</name>
<gene>
    <name evidence="1" type="ORF">O6H91_02G127200</name>
</gene>
<organism evidence="1 2">
    <name type="scientific">Diphasiastrum complanatum</name>
    <name type="common">Issler's clubmoss</name>
    <name type="synonym">Lycopodium complanatum</name>
    <dbReference type="NCBI Taxonomy" id="34168"/>
    <lineage>
        <taxon>Eukaryota</taxon>
        <taxon>Viridiplantae</taxon>
        <taxon>Streptophyta</taxon>
        <taxon>Embryophyta</taxon>
        <taxon>Tracheophyta</taxon>
        <taxon>Lycopodiopsida</taxon>
        <taxon>Lycopodiales</taxon>
        <taxon>Lycopodiaceae</taxon>
        <taxon>Lycopodioideae</taxon>
        <taxon>Diphasiastrum</taxon>
    </lineage>
</organism>
<accession>A0ACC2EKN4</accession>